<protein>
    <submittedName>
        <fullName evidence="2">T4SS-associated protein EirA</fullName>
    </submittedName>
</protein>
<name>A0ABY5DLK3_9GAMM</name>
<keyword evidence="1" id="KW-0732">Signal</keyword>
<reference evidence="2 3" key="1">
    <citation type="journal article" date="2022" name="Nat. Microbiol.">
        <title>The microbiome of a bacterivorous marine choanoflagellate contains a resource-demanding obligate bacterial associate.</title>
        <authorList>
            <person name="Needham D.M."/>
            <person name="Poirier C."/>
            <person name="Bachy C."/>
            <person name="George E.E."/>
            <person name="Wilken S."/>
            <person name="Yung C.C.M."/>
            <person name="Limardo A.J."/>
            <person name="Morando M."/>
            <person name="Sudek L."/>
            <person name="Malmstrom R.R."/>
            <person name="Keeling P.J."/>
            <person name="Santoro A.E."/>
            <person name="Worden A.Z."/>
        </authorList>
    </citation>
    <scope>NUCLEOTIDE SEQUENCE [LARGE SCALE GENOMIC DNA]</scope>
    <source>
        <strain evidence="2 3">Comchoano-1</strain>
    </source>
</reference>
<keyword evidence="3" id="KW-1185">Reference proteome</keyword>
<accession>A0ABY5DLK3</accession>
<feature type="chain" id="PRO_5046093446" evidence="1">
    <location>
        <begin position="21"/>
        <end position="184"/>
    </location>
</feature>
<organism evidence="2 3">
    <name type="scientific">Candidatus Comchoanobacter bicostacola</name>
    <dbReference type="NCBI Taxonomy" id="2919598"/>
    <lineage>
        <taxon>Bacteria</taxon>
        <taxon>Pseudomonadati</taxon>
        <taxon>Pseudomonadota</taxon>
        <taxon>Gammaproteobacteria</taxon>
        <taxon>Candidatus Comchoanobacterales</taxon>
        <taxon>Candidatus Comchoanobacteraceae</taxon>
        <taxon>Candidatus Comchoanobacter</taxon>
    </lineage>
</organism>
<evidence type="ECO:0000313" key="2">
    <source>
        <dbReference type="EMBL" id="UTC24642.1"/>
    </source>
</evidence>
<dbReference type="EMBL" id="CP092900">
    <property type="protein sequence ID" value="UTC24642.1"/>
    <property type="molecule type" value="Genomic_DNA"/>
</dbReference>
<evidence type="ECO:0000256" key="1">
    <source>
        <dbReference type="SAM" id="SignalP"/>
    </source>
</evidence>
<gene>
    <name evidence="2" type="primary">eirA</name>
    <name evidence="2" type="ORF">MMH89_00480</name>
</gene>
<sequence>MFFNQMLKISMVLLVSTTHAWNFFSSDTPKPRARAPEKIEPFSGPTPECLSKYEQYNQNRYTCPKPTELKKVGLRWESGKTWKSFQNSFTDTISRFLGAQWKGVGVGNVICVYESDNPSDFPIELVGQKLVQRPDYPKWENNPRSSLINCLTSTNNTCDCQFSYYEEEEPEDIDTIIENLKKTR</sequence>
<dbReference type="NCBIfam" id="NF038254">
    <property type="entry name" value="T4SS_assoc_EirA"/>
    <property type="match status" value="1"/>
</dbReference>
<feature type="signal peptide" evidence="1">
    <location>
        <begin position="1"/>
        <end position="20"/>
    </location>
</feature>
<evidence type="ECO:0000313" key="3">
    <source>
        <dbReference type="Proteomes" id="UP001055955"/>
    </source>
</evidence>
<dbReference type="Proteomes" id="UP001055955">
    <property type="component" value="Chromosome"/>
</dbReference>
<dbReference type="RefSeq" id="WP_258568427.1">
    <property type="nucleotide sequence ID" value="NZ_CP092900.1"/>
</dbReference>
<proteinExistence type="predicted"/>